<dbReference type="PANTHER" id="PTHR33307">
    <property type="entry name" value="ALPHA-RHAMNOSIDASE (EUROFUNG)"/>
    <property type="match status" value="1"/>
</dbReference>
<dbReference type="InterPro" id="IPR013783">
    <property type="entry name" value="Ig-like_fold"/>
</dbReference>
<gene>
    <name evidence="1" type="ORF">ACFQ07_29170</name>
</gene>
<proteinExistence type="predicted"/>
<organism evidence="1 2">
    <name type="scientific">Actinomadura adrarensis</name>
    <dbReference type="NCBI Taxonomy" id="1819600"/>
    <lineage>
        <taxon>Bacteria</taxon>
        <taxon>Bacillati</taxon>
        <taxon>Actinomycetota</taxon>
        <taxon>Actinomycetes</taxon>
        <taxon>Streptosporangiales</taxon>
        <taxon>Thermomonosporaceae</taxon>
        <taxon>Actinomadura</taxon>
    </lineage>
</organism>
<name>A0ABW3CQY8_9ACTN</name>
<dbReference type="PANTHER" id="PTHR33307:SF6">
    <property type="entry name" value="ALPHA-RHAMNOSIDASE (EUROFUNG)-RELATED"/>
    <property type="match status" value="1"/>
</dbReference>
<evidence type="ECO:0000313" key="2">
    <source>
        <dbReference type="Proteomes" id="UP001597083"/>
    </source>
</evidence>
<evidence type="ECO:0000313" key="1">
    <source>
        <dbReference type="EMBL" id="MFD0856347.1"/>
    </source>
</evidence>
<accession>A0ABW3CQY8</accession>
<keyword evidence="2" id="KW-1185">Reference proteome</keyword>
<sequence>MAGLRFEHLREPLGIGTDRPRLSWYTETETPDWTQTAYEVEARGERVRVESADSVLVPWPFAPLAS</sequence>
<reference evidence="2" key="1">
    <citation type="journal article" date="2019" name="Int. J. Syst. Evol. Microbiol.">
        <title>The Global Catalogue of Microorganisms (GCM) 10K type strain sequencing project: providing services to taxonomists for standard genome sequencing and annotation.</title>
        <authorList>
            <consortium name="The Broad Institute Genomics Platform"/>
            <consortium name="The Broad Institute Genome Sequencing Center for Infectious Disease"/>
            <person name="Wu L."/>
            <person name="Ma J."/>
        </authorList>
    </citation>
    <scope>NUCLEOTIDE SEQUENCE [LARGE SCALE GENOMIC DNA]</scope>
    <source>
        <strain evidence="2">JCM 31696</strain>
    </source>
</reference>
<dbReference type="EMBL" id="JBHTIR010004074">
    <property type="protein sequence ID" value="MFD0856347.1"/>
    <property type="molecule type" value="Genomic_DNA"/>
</dbReference>
<dbReference type="InterPro" id="IPR016007">
    <property type="entry name" value="Alpha_rhamnosid"/>
</dbReference>
<dbReference type="Gene3D" id="2.60.40.10">
    <property type="entry name" value="Immunoglobulins"/>
    <property type="match status" value="1"/>
</dbReference>
<feature type="non-terminal residue" evidence="1">
    <location>
        <position position="66"/>
    </location>
</feature>
<comment type="caution">
    <text evidence="1">The sequence shown here is derived from an EMBL/GenBank/DDBJ whole genome shotgun (WGS) entry which is preliminary data.</text>
</comment>
<dbReference type="Pfam" id="PF25788">
    <property type="entry name" value="Ig_Rha78A_N"/>
    <property type="match status" value="1"/>
</dbReference>
<dbReference type="Proteomes" id="UP001597083">
    <property type="component" value="Unassembled WGS sequence"/>
</dbReference>
<protein>
    <submittedName>
        <fullName evidence="1">Uncharacterized protein</fullName>
    </submittedName>
</protein>